<evidence type="ECO:0000256" key="1">
    <source>
        <dbReference type="SAM" id="MobiDB-lite"/>
    </source>
</evidence>
<organism evidence="3 4">
    <name type="scientific">Biomphalaria glabrata</name>
    <name type="common">Bloodfluke planorb</name>
    <name type="synonym">Freshwater snail</name>
    <dbReference type="NCBI Taxonomy" id="6526"/>
    <lineage>
        <taxon>Eukaryota</taxon>
        <taxon>Metazoa</taxon>
        <taxon>Spiralia</taxon>
        <taxon>Lophotrochozoa</taxon>
        <taxon>Mollusca</taxon>
        <taxon>Gastropoda</taxon>
        <taxon>Heterobranchia</taxon>
        <taxon>Euthyneura</taxon>
        <taxon>Panpulmonata</taxon>
        <taxon>Hygrophila</taxon>
        <taxon>Lymnaeoidea</taxon>
        <taxon>Planorbidae</taxon>
        <taxon>Biomphalaria</taxon>
    </lineage>
</organism>
<feature type="region of interest" description="Disordered" evidence="1">
    <location>
        <begin position="315"/>
        <end position="345"/>
    </location>
</feature>
<evidence type="ECO:0000256" key="2">
    <source>
        <dbReference type="SAM" id="SignalP"/>
    </source>
</evidence>
<keyword evidence="2" id="KW-0732">Signal</keyword>
<dbReference type="RefSeq" id="XP_013087627.2">
    <property type="nucleotide sequence ID" value="XM_013232173.2"/>
</dbReference>
<proteinExistence type="predicted"/>
<dbReference type="GeneID" id="106071941"/>
<reference evidence="4" key="1">
    <citation type="submission" date="2025-08" db="UniProtKB">
        <authorList>
            <consortium name="RefSeq"/>
        </authorList>
    </citation>
    <scope>IDENTIFICATION</scope>
</reference>
<accession>A0A9U8EHB8</accession>
<dbReference type="AlphaFoldDB" id="A0A9U8EHB8"/>
<evidence type="ECO:0000313" key="4">
    <source>
        <dbReference type="RefSeq" id="XP_013087627.2"/>
    </source>
</evidence>
<name>A0A9U8EHB8_BIOGL</name>
<sequence>MQYIGPLVHLFLLPLVMCLQEQTSRLPNYSPQVTLCHQYTDTDSLCNHCLSTIKTNYNYCCLDLLVRTTCKLCHKEFNNCHLLVEIIKTMADASILIPIKQNSTYNKMLPSEAQENLVQRIILQLSVATVPAPWTSIGKAINRLIESSRKDLFYVNRNIVLNSSKQSLAAVKPISWAINTIEKVVDFPEDVSSELKQLSFVSQFVNSSWILFPALQMYNTQQETGQGLMPQMKSPLTNTDSGFQTLPEVSKTSAYSHSHLFVMNNPESKKFITKGNKLKMDNKTSNLELVDGKKSSLPASGNSLKSLVARNFRSIKDNKKTDKTRGGRHLDHDLDVDNSRQREPRINQDKKWGSLGAGKFRRWWFGKVST</sequence>
<feature type="chain" id="PRO_5040780384" evidence="2">
    <location>
        <begin position="19"/>
        <end position="370"/>
    </location>
</feature>
<protein>
    <submittedName>
        <fullName evidence="4">Uncharacterized protein LOC106071941</fullName>
    </submittedName>
</protein>
<dbReference type="KEGG" id="bgt:106071941"/>
<dbReference type="Proteomes" id="UP001165740">
    <property type="component" value="Chromosome 9"/>
</dbReference>
<dbReference type="OrthoDB" id="10354076at2759"/>
<keyword evidence="3" id="KW-1185">Reference proteome</keyword>
<evidence type="ECO:0000313" key="3">
    <source>
        <dbReference type="Proteomes" id="UP001165740"/>
    </source>
</evidence>
<feature type="signal peptide" evidence="2">
    <location>
        <begin position="1"/>
        <end position="18"/>
    </location>
</feature>
<gene>
    <name evidence="4" type="primary">LOC106071941</name>
</gene>